<accession>A0A8X7RKS4</accession>
<gene>
    <name evidence="1" type="ORF">Bca52824_048244</name>
</gene>
<dbReference type="EMBL" id="JAAMPC010000010">
    <property type="protein sequence ID" value="KAG2288640.1"/>
    <property type="molecule type" value="Genomic_DNA"/>
</dbReference>
<organism evidence="1 2">
    <name type="scientific">Brassica carinata</name>
    <name type="common">Ethiopian mustard</name>
    <name type="synonym">Abyssinian cabbage</name>
    <dbReference type="NCBI Taxonomy" id="52824"/>
    <lineage>
        <taxon>Eukaryota</taxon>
        <taxon>Viridiplantae</taxon>
        <taxon>Streptophyta</taxon>
        <taxon>Embryophyta</taxon>
        <taxon>Tracheophyta</taxon>
        <taxon>Spermatophyta</taxon>
        <taxon>Magnoliopsida</taxon>
        <taxon>eudicotyledons</taxon>
        <taxon>Gunneridae</taxon>
        <taxon>Pentapetalae</taxon>
        <taxon>rosids</taxon>
        <taxon>malvids</taxon>
        <taxon>Brassicales</taxon>
        <taxon>Brassicaceae</taxon>
        <taxon>Brassiceae</taxon>
        <taxon>Brassica</taxon>
    </lineage>
</organism>
<proteinExistence type="predicted"/>
<evidence type="ECO:0000313" key="2">
    <source>
        <dbReference type="Proteomes" id="UP000886595"/>
    </source>
</evidence>
<evidence type="ECO:0000313" key="1">
    <source>
        <dbReference type="EMBL" id="KAG2288640.1"/>
    </source>
</evidence>
<dbReference type="Proteomes" id="UP000886595">
    <property type="component" value="Unassembled WGS sequence"/>
</dbReference>
<protein>
    <submittedName>
        <fullName evidence="1">Uncharacterized protein</fullName>
    </submittedName>
</protein>
<dbReference type="AlphaFoldDB" id="A0A8X7RKS4"/>
<name>A0A8X7RKS4_BRACI</name>
<keyword evidence="2" id="KW-1185">Reference proteome</keyword>
<reference evidence="1 2" key="1">
    <citation type="submission" date="2020-02" db="EMBL/GenBank/DDBJ databases">
        <authorList>
            <person name="Ma Q."/>
            <person name="Huang Y."/>
            <person name="Song X."/>
            <person name="Pei D."/>
        </authorList>
    </citation>
    <scope>NUCLEOTIDE SEQUENCE [LARGE SCALE GENOMIC DNA]</scope>
    <source>
        <strain evidence="1">Sxm20200214</strain>
        <tissue evidence="1">Leaf</tissue>
    </source>
</reference>
<comment type="caution">
    <text evidence="1">The sequence shown here is derived from an EMBL/GenBank/DDBJ whole genome shotgun (WGS) entry which is preliminary data.</text>
</comment>
<sequence length="218" mass="24261">MNSELVMFPSSLADSEAVPMVPLRRLRSCFVDNGPRSDIREGDLANMRRKQSIMFLRFLSFSTYSSNPEDFNGHPRTFEGYQGQLSLRGWLEQTVRVREDPGAGWLSYVLACVPPGFLCRRSSSEAYNGSSSTILMGDLSGNVARLPVSVVYDEYQKAKARKRSLSYTPPPRLARAALSANGLSSTSSTSVEVMPNRDPLVDTHMRLIGEVFLLRSQV</sequence>